<sequence length="192" mass="21969">MSVSLTPLHIAIKFAESQGIDLNSVNHLEDFLRTNDFIDIEVDYISIPLGWGGRVGELHARNIYHAWTPLRPMLERILGVGTQEYWELVNKTFENYIESRTWHKAYYAFGRSPERGPREIRVFAEGSESRIRWKVPFAIKLENPDCSRSVKCPPDKNTDDHHHYLVHGGNPAKHTFSIEVGKAITISPLTSS</sequence>
<gene>
    <name evidence="1" type="ORF">BC936DRAFT_138574</name>
</gene>
<dbReference type="Proteomes" id="UP000268093">
    <property type="component" value="Unassembled WGS sequence"/>
</dbReference>
<proteinExistence type="predicted"/>
<dbReference type="OrthoDB" id="2013972at2759"/>
<organism evidence="1 2">
    <name type="scientific">Jimgerdemannia flammicorona</name>
    <dbReference type="NCBI Taxonomy" id="994334"/>
    <lineage>
        <taxon>Eukaryota</taxon>
        <taxon>Fungi</taxon>
        <taxon>Fungi incertae sedis</taxon>
        <taxon>Mucoromycota</taxon>
        <taxon>Mucoromycotina</taxon>
        <taxon>Endogonomycetes</taxon>
        <taxon>Endogonales</taxon>
        <taxon>Endogonaceae</taxon>
        <taxon>Jimgerdemannia</taxon>
    </lineage>
</organism>
<protein>
    <submittedName>
        <fullName evidence="1">Uncharacterized protein</fullName>
    </submittedName>
</protein>
<dbReference type="AlphaFoldDB" id="A0A433C2T3"/>
<dbReference type="EMBL" id="RBNI01013384">
    <property type="protein sequence ID" value="RUP32858.1"/>
    <property type="molecule type" value="Genomic_DNA"/>
</dbReference>
<name>A0A433C2T3_9FUNG</name>
<evidence type="ECO:0000313" key="2">
    <source>
        <dbReference type="Proteomes" id="UP000268093"/>
    </source>
</evidence>
<accession>A0A433C2T3</accession>
<evidence type="ECO:0000313" key="1">
    <source>
        <dbReference type="EMBL" id="RUP32858.1"/>
    </source>
</evidence>
<comment type="caution">
    <text evidence="1">The sequence shown here is derived from an EMBL/GenBank/DDBJ whole genome shotgun (WGS) entry which is preliminary data.</text>
</comment>
<keyword evidence="2" id="KW-1185">Reference proteome</keyword>
<reference evidence="1 2" key="1">
    <citation type="journal article" date="2018" name="New Phytol.">
        <title>Phylogenomics of Endogonaceae and evolution of mycorrhizas within Mucoromycota.</title>
        <authorList>
            <person name="Chang Y."/>
            <person name="Desiro A."/>
            <person name="Na H."/>
            <person name="Sandor L."/>
            <person name="Lipzen A."/>
            <person name="Clum A."/>
            <person name="Barry K."/>
            <person name="Grigoriev I.V."/>
            <person name="Martin F.M."/>
            <person name="Stajich J.E."/>
            <person name="Smith M.E."/>
            <person name="Bonito G."/>
            <person name="Spatafora J.W."/>
        </authorList>
    </citation>
    <scope>NUCLEOTIDE SEQUENCE [LARGE SCALE GENOMIC DNA]</scope>
    <source>
        <strain evidence="1 2">GMNB39</strain>
    </source>
</reference>